<dbReference type="GO" id="GO:0020037">
    <property type="term" value="F:heme binding"/>
    <property type="evidence" value="ECO:0007669"/>
    <property type="project" value="InterPro"/>
</dbReference>
<evidence type="ECO:0000313" key="7">
    <source>
        <dbReference type="Proteomes" id="UP000051401"/>
    </source>
</evidence>
<sequence length="240" mass="26098">MLFCTFIAADRNFASADEAVDIETGNRLASVLRAGRGVISNNQELINDASIGDKGFTGEVFFSAAIEAYLKKNGEHPLDEGLDPESRSMTETQINAMVEVVDESQEIINADGLAFKGFIPAVFARLANEKFGEEMADRASIKVTAPKELVRNRKARPDEWENEVIVTKFQAADWPVGEAFFEETAVDGKPAFRMLIPEYYSESCLACHGSPKGETDVTGFPKEGGSVGDLAGAISITLYK</sequence>
<evidence type="ECO:0000256" key="2">
    <source>
        <dbReference type="ARBA" id="ARBA00023004"/>
    </source>
</evidence>
<dbReference type="EMBL" id="CP031598">
    <property type="protein sequence ID" value="QEW25259.1"/>
    <property type="molecule type" value="Genomic_DNA"/>
</dbReference>
<name>A0A0T5P3U9_9RHOB</name>
<dbReference type="Proteomes" id="UP000325785">
    <property type="component" value="Chromosome"/>
</dbReference>
<reference evidence="5 7" key="1">
    <citation type="submission" date="2015-04" db="EMBL/GenBank/DDBJ databases">
        <title>The draft genome sequence of Roseovarius indicus B108T.</title>
        <authorList>
            <person name="Li G."/>
            <person name="Lai Q."/>
            <person name="Shao Z."/>
            <person name="Yan P."/>
        </authorList>
    </citation>
    <scope>NUCLEOTIDE SEQUENCE [LARGE SCALE GENOMIC DNA]</scope>
    <source>
        <strain evidence="5 7">B108</strain>
    </source>
</reference>
<accession>A0A0T5P3U9</accession>
<dbReference type="PROSITE" id="PS51007">
    <property type="entry name" value="CYTC"/>
    <property type="match status" value="1"/>
</dbReference>
<keyword evidence="5" id="KW-0418">Kinase</keyword>
<feature type="domain" description="Cytochrome c" evidence="4">
    <location>
        <begin position="183"/>
        <end position="240"/>
    </location>
</feature>
<dbReference type="GO" id="GO:0016301">
    <property type="term" value="F:kinase activity"/>
    <property type="evidence" value="ECO:0007669"/>
    <property type="project" value="UniProtKB-KW"/>
</dbReference>
<organism evidence="5 7">
    <name type="scientific">Roseovarius indicus</name>
    <dbReference type="NCBI Taxonomy" id="540747"/>
    <lineage>
        <taxon>Bacteria</taxon>
        <taxon>Pseudomonadati</taxon>
        <taxon>Pseudomonadota</taxon>
        <taxon>Alphaproteobacteria</taxon>
        <taxon>Rhodobacterales</taxon>
        <taxon>Roseobacteraceae</taxon>
        <taxon>Roseovarius</taxon>
    </lineage>
</organism>
<gene>
    <name evidence="6" type="ORF">RIdsm_01045</name>
    <name evidence="5" type="ORF">XM52_23310</name>
</gene>
<evidence type="ECO:0000256" key="3">
    <source>
        <dbReference type="PROSITE-ProRule" id="PRU00433"/>
    </source>
</evidence>
<evidence type="ECO:0000259" key="4">
    <source>
        <dbReference type="PROSITE" id="PS51007"/>
    </source>
</evidence>
<dbReference type="Pfam" id="PF11845">
    <property type="entry name" value="Tll0287-like"/>
    <property type="match status" value="1"/>
</dbReference>
<dbReference type="STRING" id="540747.SAMN04488031_106147"/>
<dbReference type="KEGG" id="rid:RIdsm_01045"/>
<evidence type="ECO:0000313" key="6">
    <source>
        <dbReference type="EMBL" id="QEW25259.1"/>
    </source>
</evidence>
<proteinExistence type="predicted"/>
<keyword evidence="3" id="KW-0349">Heme</keyword>
<dbReference type="EMBL" id="LAXI01000021">
    <property type="protein sequence ID" value="KRS15583.1"/>
    <property type="molecule type" value="Genomic_DNA"/>
</dbReference>
<dbReference type="Proteomes" id="UP000051401">
    <property type="component" value="Unassembled WGS sequence"/>
</dbReference>
<dbReference type="AlphaFoldDB" id="A0A0T5P3U9"/>
<dbReference type="GO" id="GO:0046872">
    <property type="term" value="F:metal ion binding"/>
    <property type="evidence" value="ECO:0007669"/>
    <property type="project" value="UniProtKB-KW"/>
</dbReference>
<dbReference type="InterPro" id="IPR021796">
    <property type="entry name" value="Tll0287-like_dom"/>
</dbReference>
<keyword evidence="2 3" id="KW-0408">Iron</keyword>
<keyword evidence="5" id="KW-0808">Transferase</keyword>
<reference evidence="6 8" key="2">
    <citation type="submission" date="2018-08" db="EMBL/GenBank/DDBJ databases">
        <title>Genetic Globetrotter - A new plasmid hitch-hiking vast phylogenetic and geographic distances.</title>
        <authorList>
            <person name="Vollmers J."/>
            <person name="Petersen J."/>
        </authorList>
    </citation>
    <scope>NUCLEOTIDE SEQUENCE [LARGE SCALE GENOMIC DNA]</scope>
    <source>
        <strain evidence="6 8">DSM 26383</strain>
    </source>
</reference>
<protein>
    <submittedName>
        <fullName evidence="5">Histidine kinase</fullName>
    </submittedName>
</protein>
<dbReference type="PATRIC" id="fig|540747.5.peg.3020"/>
<dbReference type="OrthoDB" id="7058251at2"/>
<keyword evidence="7" id="KW-1185">Reference proteome</keyword>
<evidence type="ECO:0000313" key="5">
    <source>
        <dbReference type="EMBL" id="KRS15583.1"/>
    </source>
</evidence>
<dbReference type="GO" id="GO:0009055">
    <property type="term" value="F:electron transfer activity"/>
    <property type="evidence" value="ECO:0007669"/>
    <property type="project" value="InterPro"/>
</dbReference>
<keyword evidence="1 3" id="KW-0479">Metal-binding</keyword>
<evidence type="ECO:0000313" key="8">
    <source>
        <dbReference type="Proteomes" id="UP000325785"/>
    </source>
</evidence>
<evidence type="ECO:0000256" key="1">
    <source>
        <dbReference type="ARBA" id="ARBA00022723"/>
    </source>
</evidence>
<dbReference type="InterPro" id="IPR009056">
    <property type="entry name" value="Cyt_c-like_dom"/>
</dbReference>